<feature type="coiled-coil region" evidence="6">
    <location>
        <begin position="257"/>
        <end position="296"/>
    </location>
</feature>
<evidence type="ECO:0000256" key="3">
    <source>
        <dbReference type="ARBA" id="ARBA00022517"/>
    </source>
</evidence>
<dbReference type="GO" id="GO:0005654">
    <property type="term" value="C:nucleoplasm"/>
    <property type="evidence" value="ECO:0007669"/>
    <property type="project" value="UniProtKB-SubCell"/>
</dbReference>
<keyword evidence="8" id="KW-1185">Reference proteome</keyword>
<gene>
    <name evidence="7" type="ORF">CR513_17168</name>
</gene>
<accession>A0A371HAF2</accession>
<keyword evidence="6" id="KW-0175">Coiled coil</keyword>
<keyword evidence="3 5" id="KW-0690">Ribosome biogenesis</keyword>
<keyword evidence="4 5" id="KW-0539">Nucleus</keyword>
<dbReference type="STRING" id="157652.A0A371HAF2"/>
<dbReference type="EMBL" id="QJKJ01003148">
    <property type="protein sequence ID" value="RDX99744.1"/>
    <property type="molecule type" value="Genomic_DNA"/>
</dbReference>
<dbReference type="Pfam" id="PF07767">
    <property type="entry name" value="Nop53"/>
    <property type="match status" value="1"/>
</dbReference>
<dbReference type="PIRSF" id="PIRSF017302">
    <property type="entry name" value="Gltscr2"/>
    <property type="match status" value="1"/>
</dbReference>
<evidence type="ECO:0000313" key="7">
    <source>
        <dbReference type="EMBL" id="RDX99744.1"/>
    </source>
</evidence>
<comment type="subcellular location">
    <subcellularLocation>
        <location evidence="5">Nucleus</location>
        <location evidence="5">Nucleolus</location>
    </subcellularLocation>
    <subcellularLocation>
        <location evidence="5">Nucleus</location>
        <location evidence="5">Nucleoplasm</location>
    </subcellularLocation>
</comment>
<dbReference type="GO" id="GO:0000027">
    <property type="term" value="P:ribosomal large subunit assembly"/>
    <property type="evidence" value="ECO:0007669"/>
    <property type="project" value="UniProtKB-UniRule"/>
</dbReference>
<proteinExistence type="inferred from homology"/>
<dbReference type="GO" id="GO:0005730">
    <property type="term" value="C:nucleolus"/>
    <property type="evidence" value="ECO:0007669"/>
    <property type="project" value="UniProtKB-SubCell"/>
</dbReference>
<dbReference type="GO" id="GO:0008097">
    <property type="term" value="F:5S rRNA binding"/>
    <property type="evidence" value="ECO:0007669"/>
    <property type="project" value="TreeGrafter"/>
</dbReference>
<dbReference type="InterPro" id="IPR011687">
    <property type="entry name" value="Nop53/GLTSCR2"/>
</dbReference>
<organism evidence="7 8">
    <name type="scientific">Mucuna pruriens</name>
    <name type="common">Velvet bean</name>
    <name type="synonym">Dolichos pruriens</name>
    <dbReference type="NCBI Taxonomy" id="157652"/>
    <lineage>
        <taxon>Eukaryota</taxon>
        <taxon>Viridiplantae</taxon>
        <taxon>Streptophyta</taxon>
        <taxon>Embryophyta</taxon>
        <taxon>Tracheophyta</taxon>
        <taxon>Spermatophyta</taxon>
        <taxon>Magnoliopsida</taxon>
        <taxon>eudicotyledons</taxon>
        <taxon>Gunneridae</taxon>
        <taxon>Pentapetalae</taxon>
        <taxon>rosids</taxon>
        <taxon>fabids</taxon>
        <taxon>Fabales</taxon>
        <taxon>Fabaceae</taxon>
        <taxon>Papilionoideae</taxon>
        <taxon>50 kb inversion clade</taxon>
        <taxon>NPAAA clade</taxon>
        <taxon>indigoferoid/millettioid clade</taxon>
        <taxon>Phaseoleae</taxon>
        <taxon>Mucuna</taxon>
    </lineage>
</organism>
<name>A0A371HAF2_MUCPR</name>
<reference evidence="7" key="1">
    <citation type="submission" date="2018-05" db="EMBL/GenBank/DDBJ databases">
        <title>Draft genome of Mucuna pruriens seed.</title>
        <authorList>
            <person name="Nnadi N.E."/>
            <person name="Vos R."/>
            <person name="Hasami M.H."/>
            <person name="Devisetty U.K."/>
            <person name="Aguiy J.C."/>
        </authorList>
    </citation>
    <scope>NUCLEOTIDE SEQUENCE [LARGE SCALE GENOMIC DNA]</scope>
    <source>
        <strain evidence="7">JCA_2017</strain>
    </source>
</reference>
<evidence type="ECO:0000256" key="2">
    <source>
        <dbReference type="ARBA" id="ARBA00018339"/>
    </source>
</evidence>
<dbReference type="AlphaFoldDB" id="A0A371HAF2"/>
<dbReference type="PANTHER" id="PTHR14211">
    <property type="entry name" value="GLIOMA SUPPRESSOR CANDIDATE REGION GENE 2"/>
    <property type="match status" value="1"/>
</dbReference>
<comment type="caution">
    <text evidence="7">The sequence shown here is derived from an EMBL/GenBank/DDBJ whole genome shotgun (WGS) entry which is preliminary data.</text>
</comment>
<protein>
    <recommendedName>
        <fullName evidence="2 5">Ribosome biogenesis protein NOP53</fullName>
    </recommendedName>
</protein>
<evidence type="ECO:0000256" key="1">
    <source>
        <dbReference type="ARBA" id="ARBA00008838"/>
    </source>
</evidence>
<dbReference type="PANTHER" id="PTHR14211:SF7">
    <property type="entry name" value="RIBOSOME BIOGENESIS PROTEIN NOP53"/>
    <property type="match status" value="1"/>
</dbReference>
<dbReference type="GO" id="GO:0006364">
    <property type="term" value="P:rRNA processing"/>
    <property type="evidence" value="ECO:0007669"/>
    <property type="project" value="TreeGrafter"/>
</dbReference>
<evidence type="ECO:0000256" key="4">
    <source>
        <dbReference type="ARBA" id="ARBA00023242"/>
    </source>
</evidence>
<evidence type="ECO:0000256" key="6">
    <source>
        <dbReference type="SAM" id="Coils"/>
    </source>
</evidence>
<dbReference type="Proteomes" id="UP000257109">
    <property type="component" value="Unassembled WGS sequence"/>
</dbReference>
<evidence type="ECO:0000256" key="5">
    <source>
        <dbReference type="PIRNR" id="PIRNR017302"/>
    </source>
</evidence>
<comment type="function">
    <text evidence="5">May play a role in ribosome biogenesis.</text>
</comment>
<sequence>MGKKAKGSRKGKKAWRANISTEEIEDFFEKSTKDALSGGSLQALSSDSLFYEDKSKDLAVKKKIEKHRERVLRCDSVLQKNQFVKPVPSSIRKKCSKKRNVVSNTKDVNEDGDKDDSTVFDLWDDKGEDNKKVKKVSKPALIPAVEVDPPGCSFNPSYESHQDTLASAVAEEMQKIYKNELGPEPVPLTVPGEAIAEEDMYFLDVDDASDHDESTLENEDAASEKKPIKTKRVTRVVLNKRARRKEQLRSEAEAKKIKELSKEIDSIPEIIQEIEQEDEEKKKRHLRRQVAKQEMLKARPPRLGKHKFEPAPVQVLLSDEITGSIRKLKGCCTLIKDRYKSLEKRGLIVPAKRRLVQTSMLIYQTHLVEGFVFLSYDFTNEIATIGLTALSH</sequence>
<evidence type="ECO:0000313" key="8">
    <source>
        <dbReference type="Proteomes" id="UP000257109"/>
    </source>
</evidence>
<comment type="similarity">
    <text evidence="1 5">Belongs to the NOP53 family.</text>
</comment>
<dbReference type="OrthoDB" id="5072at2759"/>